<evidence type="ECO:0000256" key="1">
    <source>
        <dbReference type="ARBA" id="ARBA00004141"/>
    </source>
</evidence>
<organism evidence="6 7">
    <name type="scientific">Acerihabitans arboris</name>
    <dbReference type="NCBI Taxonomy" id="2691583"/>
    <lineage>
        <taxon>Bacteria</taxon>
        <taxon>Pseudomonadati</taxon>
        <taxon>Pseudomonadota</taxon>
        <taxon>Gammaproteobacteria</taxon>
        <taxon>Enterobacterales</taxon>
        <taxon>Pectobacteriaceae</taxon>
        <taxon>Acerihabitans</taxon>
    </lineage>
</organism>
<dbReference type="AlphaFoldDB" id="A0A845SQA8"/>
<evidence type="ECO:0000256" key="4">
    <source>
        <dbReference type="ARBA" id="ARBA00023136"/>
    </source>
</evidence>
<feature type="transmembrane region" description="Helical" evidence="5">
    <location>
        <begin position="61"/>
        <end position="84"/>
    </location>
</feature>
<dbReference type="GO" id="GO:0016020">
    <property type="term" value="C:membrane"/>
    <property type="evidence" value="ECO:0007669"/>
    <property type="project" value="UniProtKB-SubCell"/>
</dbReference>
<proteinExistence type="predicted"/>
<dbReference type="InterPro" id="IPR036259">
    <property type="entry name" value="MFS_trans_sf"/>
</dbReference>
<evidence type="ECO:0000256" key="2">
    <source>
        <dbReference type="ARBA" id="ARBA00022692"/>
    </source>
</evidence>
<name>A0A845SQA8_9GAMM</name>
<evidence type="ECO:0000313" key="7">
    <source>
        <dbReference type="Proteomes" id="UP000461443"/>
    </source>
</evidence>
<accession>A0A845SQA8</accession>
<evidence type="ECO:0000256" key="5">
    <source>
        <dbReference type="SAM" id="Phobius"/>
    </source>
</evidence>
<reference evidence="6 7" key="1">
    <citation type="submission" date="2019-12" db="EMBL/GenBank/DDBJ databases">
        <authorList>
            <person name="Lee S.D."/>
        </authorList>
    </citation>
    <scope>NUCLEOTIDE SEQUENCE [LARGE SCALE GENOMIC DNA]</scope>
    <source>
        <strain evidence="6 7">SAP-6</strain>
    </source>
</reference>
<dbReference type="RefSeq" id="WP_162367470.1">
    <property type="nucleotide sequence ID" value="NZ_WUBS01000014.1"/>
</dbReference>
<dbReference type="PANTHER" id="PTHR42718:SF40">
    <property type="entry name" value="METHYLENOMYCIN A RESISTANCE PROTEIN"/>
    <property type="match status" value="1"/>
</dbReference>
<comment type="caution">
    <text evidence="6">The sequence shown here is derived from an EMBL/GenBank/DDBJ whole genome shotgun (WGS) entry which is preliminary data.</text>
</comment>
<comment type="subcellular location">
    <subcellularLocation>
        <location evidence="1">Membrane</location>
        <topology evidence="1">Multi-pass membrane protein</topology>
    </subcellularLocation>
</comment>
<keyword evidence="7" id="KW-1185">Reference proteome</keyword>
<reference evidence="6 7" key="2">
    <citation type="submission" date="2020-02" db="EMBL/GenBank/DDBJ databases">
        <title>The new genus of Enterobacteriales.</title>
        <authorList>
            <person name="Kim I.S."/>
        </authorList>
    </citation>
    <scope>NUCLEOTIDE SEQUENCE [LARGE SCALE GENOMIC DNA]</scope>
    <source>
        <strain evidence="6 7">SAP-6</strain>
    </source>
</reference>
<feature type="transmembrane region" description="Helical" evidence="5">
    <location>
        <begin position="22"/>
        <end position="40"/>
    </location>
</feature>
<protein>
    <submittedName>
        <fullName evidence="6">Uncharacterized protein</fullName>
    </submittedName>
</protein>
<evidence type="ECO:0000313" key="6">
    <source>
        <dbReference type="EMBL" id="NDL64758.1"/>
    </source>
</evidence>
<keyword evidence="3 5" id="KW-1133">Transmembrane helix</keyword>
<keyword evidence="2 5" id="KW-0812">Transmembrane</keyword>
<gene>
    <name evidence="6" type="ORF">GRH90_18650</name>
</gene>
<sequence length="95" mass="10255">MTLAGFSYLLIELPALGWNSDLIQLAAGISLASATGFIAAERRAISPLTPQSLFQYPAFNIANLTGMMINACYFGGIYALSLILQQKLHFSPSRT</sequence>
<dbReference type="EMBL" id="WUBS01000014">
    <property type="protein sequence ID" value="NDL64758.1"/>
    <property type="molecule type" value="Genomic_DNA"/>
</dbReference>
<keyword evidence="4 5" id="KW-0472">Membrane</keyword>
<evidence type="ECO:0000256" key="3">
    <source>
        <dbReference type="ARBA" id="ARBA00022989"/>
    </source>
</evidence>
<dbReference type="PANTHER" id="PTHR42718">
    <property type="entry name" value="MAJOR FACILITATOR SUPERFAMILY MULTIDRUG TRANSPORTER MFSC"/>
    <property type="match status" value="1"/>
</dbReference>
<dbReference type="SUPFAM" id="SSF103473">
    <property type="entry name" value="MFS general substrate transporter"/>
    <property type="match status" value="1"/>
</dbReference>
<dbReference type="Proteomes" id="UP000461443">
    <property type="component" value="Unassembled WGS sequence"/>
</dbReference>